<protein>
    <recommendedName>
        <fullName evidence="3">DUF600 domain-containing protein</fullName>
    </recommendedName>
</protein>
<evidence type="ECO:0000313" key="2">
    <source>
        <dbReference type="Proteomes" id="UP000189628"/>
    </source>
</evidence>
<dbReference type="Proteomes" id="UP000189628">
    <property type="component" value="Plasmid unnamed"/>
</dbReference>
<evidence type="ECO:0008006" key="3">
    <source>
        <dbReference type="Google" id="ProtNLM"/>
    </source>
</evidence>
<accession>A0A1U9VMP5</accession>
<proteinExistence type="predicted"/>
<dbReference type="RefSeq" id="WP_078223396.1">
    <property type="nucleotide sequence ID" value="NZ_CP019912.1"/>
</dbReference>
<name>A0A1U9VMP5_9RALS</name>
<dbReference type="SUPFAM" id="SSF160424">
    <property type="entry name" value="BH3703-like"/>
    <property type="match status" value="1"/>
</dbReference>
<organism evidence="1 2">
    <name type="scientific">blood disease bacterium A2-HR MARDI</name>
    <dbReference type="NCBI Taxonomy" id="1944648"/>
    <lineage>
        <taxon>Bacteria</taxon>
        <taxon>Pseudomonadati</taxon>
        <taxon>Pseudomonadota</taxon>
        <taxon>Betaproteobacteria</taxon>
        <taxon>Burkholderiales</taxon>
        <taxon>Burkholderiaceae</taxon>
        <taxon>Ralstonia</taxon>
        <taxon>Ralstonia solanacearum species complex</taxon>
    </lineage>
</organism>
<geneLocation type="plasmid" evidence="1">
    <name>unnamed</name>
</geneLocation>
<keyword evidence="1" id="KW-0614">Plasmid</keyword>
<evidence type="ECO:0000313" key="1">
    <source>
        <dbReference type="EMBL" id="AQW31962.1"/>
    </source>
</evidence>
<gene>
    <name evidence="1" type="ORF">B0B51_18720</name>
</gene>
<sequence>MESKDIEICRGIGQILYDAAPAGVSQVLMKAELAPEGDACKFEYDYSKENGESGWFLPEDGMVDQRLRELLVLHRDFFVSQNQPPWKVFSYKLDVEKGKFSLQLSYD</sequence>
<dbReference type="InterPro" id="IPR036170">
    <property type="entry name" value="YezG-like_sf"/>
</dbReference>
<reference evidence="1 2" key="1">
    <citation type="submission" date="2017-02" db="EMBL/GenBank/DDBJ databases">
        <title>Blood Disease Bacterium A2-HR MARDI.</title>
        <authorList>
            <person name="Badrun R."/>
            <person name="Abu Bakar N."/>
            <person name="Laboh R."/>
        </authorList>
    </citation>
    <scope>NUCLEOTIDE SEQUENCE [LARGE SCALE GENOMIC DNA]</scope>
    <source>
        <strain evidence="1 2">A2-HR MARDI</strain>
        <plasmid evidence="2">Plasmid</plasmid>
    </source>
</reference>
<dbReference type="AlphaFoldDB" id="A0A1U9VMP5"/>
<dbReference type="EMBL" id="CP019912">
    <property type="protein sequence ID" value="AQW31962.1"/>
    <property type="molecule type" value="Genomic_DNA"/>
</dbReference>